<evidence type="ECO:0000313" key="10">
    <source>
        <dbReference type="EMBL" id="ERL92575.1"/>
    </source>
</evidence>
<evidence type="ECO:0000313" key="9">
    <source>
        <dbReference type="EMBL" id="ENN71452.1"/>
    </source>
</evidence>
<comment type="subcellular location">
    <subcellularLocation>
        <location evidence="1">Nucleus</location>
        <location evidence="1">Nucleolus</location>
    </subcellularLocation>
</comment>
<feature type="domain" description="Nucleolar protein 11 N-terminal" evidence="7">
    <location>
        <begin position="1"/>
        <end position="321"/>
    </location>
</feature>
<dbReference type="PANTHER" id="PTHR15633">
    <property type="entry name" value="NUCLEOLAR PROTEIN 11"/>
    <property type="match status" value="1"/>
</dbReference>
<accession>N6TYU5</accession>
<dbReference type="Proteomes" id="UP000030742">
    <property type="component" value="Unassembled WGS sequence"/>
</dbReference>
<gene>
    <name evidence="11" type="primary">109544226</name>
    <name evidence="10" type="ORF">D910_09888</name>
    <name evidence="9" type="ORF">YQE_11870</name>
</gene>
<evidence type="ECO:0000256" key="5">
    <source>
        <dbReference type="ARBA" id="ARBA00023163"/>
    </source>
</evidence>
<dbReference type="EMBL" id="KB632330">
    <property type="protein sequence ID" value="ERL92575.1"/>
    <property type="molecule type" value="Genomic_DNA"/>
</dbReference>
<sequence>MAKLLSYYRLCPLIDIKTLLGITEDSEKGVVIATLGRNIAIKFRLSDQKQLNSWRTKDKFSSAVHYDRNLNMYVAVFNQTCIRTWADDIETLDKLKKYKFQQAIHTIITHKETTFVMFKSGSVYPLSELLENRKTFTPAVIIEDKDIASICYTSVNEDLYFGFLVNDATGFMFYWTVLNDSKNTFSKYPLKVESASLKGLELFASSNQVSLLSVWSDGKIYSKELSKQQKEGQSPVGETFIVLENISTNHFVKVLPLDEKYIAIYGADPNEEGAILLIYNTQFKVTQSKQVHKLYTDEAKIWKTFNSILLPIGQNLIVVPFCLETEQLVSLIGTHKPIQNKIDSDIAFVTDFHVAEWNSEGDKSIKKNKKFKVEKTKQKQISPNLKNRLDEMLKEGLPENLITQHIIEDILEEKNIRLLEDILNYFTDIKEAYLAKILQFVLSCHQKLFPKFNSQNLINLPPKMMPHGRALLLDKLLIRQFSNLHMLPHLRSCLSIEQASILMQYLVYQFSEYGHDLPKLNSFKTEKCITKWTCLLVDSNYQKFIVSKDEMVEEALVKCRNTIVDQQDALQSLKSVASVLAKFEAEAKGNKYANGRSPNSFFKIQNVNHYLG</sequence>
<dbReference type="HOGENOM" id="CLU_026261_0_0_1"/>
<name>N6TYU5_DENPD</name>
<evidence type="ECO:0000313" key="13">
    <source>
        <dbReference type="Proteomes" id="UP000030742"/>
    </source>
</evidence>
<dbReference type="InterPro" id="IPR048897">
    <property type="entry name" value="Nol11_C"/>
</dbReference>
<organism evidence="9">
    <name type="scientific">Dendroctonus ponderosae</name>
    <name type="common">Mountain pine beetle</name>
    <dbReference type="NCBI Taxonomy" id="77166"/>
    <lineage>
        <taxon>Eukaryota</taxon>
        <taxon>Metazoa</taxon>
        <taxon>Ecdysozoa</taxon>
        <taxon>Arthropoda</taxon>
        <taxon>Hexapoda</taxon>
        <taxon>Insecta</taxon>
        <taxon>Pterygota</taxon>
        <taxon>Neoptera</taxon>
        <taxon>Endopterygota</taxon>
        <taxon>Coleoptera</taxon>
        <taxon>Polyphaga</taxon>
        <taxon>Cucujiformia</taxon>
        <taxon>Curculionidae</taxon>
        <taxon>Scolytinae</taxon>
        <taxon>Dendroctonus</taxon>
    </lineage>
</organism>
<dbReference type="OrthoDB" id="6502630at2759"/>
<dbReference type="InterPro" id="IPR042859">
    <property type="entry name" value="NOL11"/>
</dbReference>
<evidence type="ECO:0000256" key="3">
    <source>
        <dbReference type="ARBA" id="ARBA00023015"/>
    </source>
</evidence>
<dbReference type="STRING" id="77166.N6TYU5"/>
<dbReference type="GO" id="GO:0005730">
    <property type="term" value="C:nucleolus"/>
    <property type="evidence" value="ECO:0007669"/>
    <property type="project" value="UniProtKB-SubCell"/>
</dbReference>
<evidence type="ECO:0000256" key="1">
    <source>
        <dbReference type="ARBA" id="ARBA00004604"/>
    </source>
</evidence>
<dbReference type="KEGG" id="dpa:109544226"/>
<dbReference type="PANTHER" id="PTHR15633:SF2">
    <property type="entry name" value="NUCLEOLAR PROTEIN 11"/>
    <property type="match status" value="1"/>
</dbReference>
<reference evidence="12 13" key="1">
    <citation type="journal article" date="2013" name="Genome Biol.">
        <title>Draft genome of the mountain pine beetle, Dendroctonus ponderosae Hopkins, a major forest pest.</title>
        <authorList>
            <person name="Keeling C.I."/>
            <person name="Yuen M.M."/>
            <person name="Liao N.Y."/>
            <person name="Docking T.R."/>
            <person name="Chan S.K."/>
            <person name="Taylor G.A."/>
            <person name="Palmquist D.L."/>
            <person name="Jackman S.D."/>
            <person name="Nguyen A."/>
            <person name="Li M."/>
            <person name="Henderson H."/>
            <person name="Janes J.K."/>
            <person name="Zhao Y."/>
            <person name="Pandoh P."/>
            <person name="Moore R."/>
            <person name="Sperling F.A."/>
            <person name="Huber D.P."/>
            <person name="Birol I."/>
            <person name="Jones S.J."/>
            <person name="Bohlmann J."/>
        </authorList>
    </citation>
    <scope>NUCLEOTIDE SEQUENCE</scope>
</reference>
<keyword evidence="3" id="KW-0805">Transcription regulation</keyword>
<reference evidence="11" key="2">
    <citation type="submission" date="2024-08" db="UniProtKB">
        <authorList>
            <consortium name="EnsemblMetazoa"/>
        </authorList>
    </citation>
    <scope>IDENTIFICATION</scope>
</reference>
<evidence type="ECO:0008006" key="14">
    <source>
        <dbReference type="Google" id="ProtNLM"/>
    </source>
</evidence>
<evidence type="ECO:0000256" key="2">
    <source>
        <dbReference type="ARBA" id="ARBA00022552"/>
    </source>
</evidence>
<dbReference type="GO" id="GO:0030490">
    <property type="term" value="P:maturation of SSU-rRNA"/>
    <property type="evidence" value="ECO:0007669"/>
    <property type="project" value="InterPro"/>
</dbReference>
<dbReference type="EMBL" id="KB741269">
    <property type="protein sequence ID" value="ENN71452.1"/>
    <property type="molecule type" value="Genomic_DNA"/>
</dbReference>
<evidence type="ECO:0000313" key="12">
    <source>
        <dbReference type="Proteomes" id="UP000019118"/>
    </source>
</evidence>
<evidence type="ECO:0000259" key="8">
    <source>
        <dbReference type="Pfam" id="PF20998"/>
    </source>
</evidence>
<dbReference type="EnsemblMetazoa" id="XM_019914295.1">
    <property type="protein sequence ID" value="XP_019769854.1"/>
    <property type="gene ID" value="LOC109544226"/>
</dbReference>
<dbReference type="GO" id="GO:0003723">
    <property type="term" value="F:RNA binding"/>
    <property type="evidence" value="ECO:0007669"/>
    <property type="project" value="TreeGrafter"/>
</dbReference>
<keyword evidence="4" id="KW-0010">Activator</keyword>
<dbReference type="AlphaFoldDB" id="N6TYU5"/>
<keyword evidence="12" id="KW-1185">Reference proteome</keyword>
<dbReference type="Pfam" id="PF20998">
    <property type="entry name" value="Nol11_C"/>
    <property type="match status" value="1"/>
</dbReference>
<protein>
    <recommendedName>
        <fullName evidence="14">Nucleolar protein 11</fullName>
    </recommendedName>
</protein>
<evidence type="ECO:0000256" key="4">
    <source>
        <dbReference type="ARBA" id="ARBA00023159"/>
    </source>
</evidence>
<dbReference type="InterPro" id="IPR012584">
    <property type="entry name" value="NOL11_N"/>
</dbReference>
<evidence type="ECO:0000313" key="11">
    <source>
        <dbReference type="EnsemblMetazoa" id="XP_019769854.1"/>
    </source>
</evidence>
<keyword evidence="2" id="KW-0698">rRNA processing</keyword>
<dbReference type="Pfam" id="PF08168">
    <property type="entry name" value="NOL11_N"/>
    <property type="match status" value="1"/>
</dbReference>
<keyword evidence="5" id="KW-0804">Transcription</keyword>
<dbReference type="Proteomes" id="UP000019118">
    <property type="component" value="Unassembled WGS sequence"/>
</dbReference>
<evidence type="ECO:0000256" key="6">
    <source>
        <dbReference type="ARBA" id="ARBA00023242"/>
    </source>
</evidence>
<feature type="non-terminal residue" evidence="9">
    <location>
        <position position="1"/>
    </location>
</feature>
<evidence type="ECO:0000259" key="7">
    <source>
        <dbReference type="Pfam" id="PF08168"/>
    </source>
</evidence>
<feature type="domain" description="Nucleolar protein 11 C-terminal" evidence="8">
    <location>
        <begin position="386"/>
        <end position="606"/>
    </location>
</feature>
<dbReference type="OMA" id="WTSKDHI"/>
<keyword evidence="6" id="KW-0539">Nucleus</keyword>
<proteinExistence type="predicted"/>